<dbReference type="AlphaFoldDB" id="A0A4R5W449"/>
<dbReference type="RefSeq" id="WP_133326560.1">
    <property type="nucleotide sequence ID" value="NZ_SMYL01000002.1"/>
</dbReference>
<protein>
    <submittedName>
        <fullName evidence="1">Uncharacterized protein</fullName>
    </submittedName>
</protein>
<dbReference type="PROSITE" id="PS51257">
    <property type="entry name" value="PROKAR_LIPOPROTEIN"/>
    <property type="match status" value="1"/>
</dbReference>
<gene>
    <name evidence="1" type="ORF">E2I14_06315</name>
</gene>
<evidence type="ECO:0000313" key="1">
    <source>
        <dbReference type="EMBL" id="TDK67372.1"/>
    </source>
</evidence>
<keyword evidence="2" id="KW-1185">Reference proteome</keyword>
<accession>A0A4R5W449</accession>
<dbReference type="OrthoDB" id="8903995at2"/>
<dbReference type="Proteomes" id="UP000294829">
    <property type="component" value="Unassembled WGS sequence"/>
</dbReference>
<dbReference type="EMBL" id="SMYL01000002">
    <property type="protein sequence ID" value="TDK67372.1"/>
    <property type="molecule type" value="Genomic_DNA"/>
</dbReference>
<sequence>MKWLNSVRVEFVGLAALLALGAGSLSGCGGGSSALGNPPTVVNSGVTSTQKLSFAYFQRCINPIFLEQIQSVQGGSSINSCAASGCHADATGAGGAFRIVPAAATINLADASNTPASIRLTDMYKNFYSAQGEVVLGTPLQSRLLNKPLLRGILHGGGLIFANDTDPHIVLMTYWINNPVPIGQDEFSTAAYNMFTPADPMQGTCNTQ</sequence>
<comment type="caution">
    <text evidence="1">The sequence shown here is derived from an EMBL/GenBank/DDBJ whole genome shotgun (WGS) entry which is preliminary data.</text>
</comment>
<reference evidence="1 2" key="1">
    <citation type="submission" date="2019-03" db="EMBL/GenBank/DDBJ databases">
        <title>Sapientia aquatica gen. nov., sp. nov., isolated from a crater lake.</title>
        <authorList>
            <person name="Felfoldi T."/>
            <person name="Szabo A."/>
            <person name="Toth E."/>
            <person name="Schumann P."/>
            <person name="Keki Z."/>
            <person name="Marialigeti K."/>
            <person name="Mathe I."/>
        </authorList>
    </citation>
    <scope>NUCLEOTIDE SEQUENCE [LARGE SCALE GENOMIC DNA]</scope>
    <source>
        <strain evidence="1 2">SA-152</strain>
    </source>
</reference>
<organism evidence="1 2">
    <name type="scientific">Sapientia aquatica</name>
    <dbReference type="NCBI Taxonomy" id="1549640"/>
    <lineage>
        <taxon>Bacteria</taxon>
        <taxon>Pseudomonadati</taxon>
        <taxon>Pseudomonadota</taxon>
        <taxon>Betaproteobacteria</taxon>
        <taxon>Burkholderiales</taxon>
        <taxon>Oxalobacteraceae</taxon>
        <taxon>Sapientia</taxon>
    </lineage>
</organism>
<proteinExistence type="predicted"/>
<name>A0A4R5W449_9BURK</name>
<evidence type="ECO:0000313" key="2">
    <source>
        <dbReference type="Proteomes" id="UP000294829"/>
    </source>
</evidence>